<name>A0ABT1DT64_9ACTN</name>
<dbReference type="PROSITE" id="PS50853">
    <property type="entry name" value="FN3"/>
    <property type="match status" value="1"/>
</dbReference>
<evidence type="ECO:0000256" key="3">
    <source>
        <dbReference type="SAM" id="MobiDB-lite"/>
    </source>
</evidence>
<accession>A0ABT1DT64</accession>
<evidence type="ECO:0000256" key="2">
    <source>
        <dbReference type="ARBA" id="ARBA00023326"/>
    </source>
</evidence>
<dbReference type="SUPFAM" id="SSF49265">
    <property type="entry name" value="Fibronectin type III"/>
    <property type="match status" value="1"/>
</dbReference>
<keyword evidence="2" id="KW-0624">Polysaccharide degradation</keyword>
<dbReference type="Proteomes" id="UP001523369">
    <property type="component" value="Unassembled WGS sequence"/>
</dbReference>
<gene>
    <name evidence="5" type="ORF">M1L60_25895</name>
</gene>
<dbReference type="InterPro" id="IPR003961">
    <property type="entry name" value="FN3_dom"/>
</dbReference>
<dbReference type="Gene3D" id="2.60.40.10">
    <property type="entry name" value="Immunoglobulins"/>
    <property type="match status" value="1"/>
</dbReference>
<dbReference type="RefSeq" id="WP_253240113.1">
    <property type="nucleotide sequence ID" value="NZ_JAMYJR010000028.1"/>
</dbReference>
<dbReference type="InterPro" id="IPR036116">
    <property type="entry name" value="FN3_sf"/>
</dbReference>
<keyword evidence="6" id="KW-1185">Reference proteome</keyword>
<evidence type="ECO:0000313" key="6">
    <source>
        <dbReference type="Proteomes" id="UP001523369"/>
    </source>
</evidence>
<proteinExistence type="predicted"/>
<keyword evidence="1" id="KW-0326">Glycosidase</keyword>
<dbReference type="InterPro" id="IPR013783">
    <property type="entry name" value="Ig-like_fold"/>
</dbReference>
<evidence type="ECO:0000256" key="1">
    <source>
        <dbReference type="ARBA" id="ARBA00023295"/>
    </source>
</evidence>
<organism evidence="5 6">
    <name type="scientific">Paractinoplanes aksuensis</name>
    <dbReference type="NCBI Taxonomy" id="2939490"/>
    <lineage>
        <taxon>Bacteria</taxon>
        <taxon>Bacillati</taxon>
        <taxon>Actinomycetota</taxon>
        <taxon>Actinomycetes</taxon>
        <taxon>Micromonosporales</taxon>
        <taxon>Micromonosporaceae</taxon>
        <taxon>Paractinoplanes</taxon>
    </lineage>
</organism>
<dbReference type="CDD" id="cd00063">
    <property type="entry name" value="FN3"/>
    <property type="match status" value="1"/>
</dbReference>
<feature type="region of interest" description="Disordered" evidence="3">
    <location>
        <begin position="1"/>
        <end position="49"/>
    </location>
</feature>
<feature type="domain" description="Fibronectin type-III" evidence="4">
    <location>
        <begin position="141"/>
        <end position="236"/>
    </location>
</feature>
<comment type="caution">
    <text evidence="5">The sequence shown here is derived from an EMBL/GenBank/DDBJ whole genome shotgun (WGS) entry which is preliminary data.</text>
</comment>
<protein>
    <submittedName>
        <fullName evidence="5">Fibronectin type III domain-containing protein</fullName>
    </submittedName>
</protein>
<reference evidence="5 6" key="1">
    <citation type="submission" date="2022-06" db="EMBL/GenBank/DDBJ databases">
        <title>New Species of the Genus Actinoplanes, ActinopZanes ferrugineus.</title>
        <authorList>
            <person name="Ding P."/>
        </authorList>
    </citation>
    <scope>NUCLEOTIDE SEQUENCE [LARGE SCALE GENOMIC DNA]</scope>
    <source>
        <strain evidence="5 6">TRM88003</strain>
    </source>
</reference>
<dbReference type="SMART" id="SM00060">
    <property type="entry name" value="FN3"/>
    <property type="match status" value="2"/>
</dbReference>
<keyword evidence="1" id="KW-0378">Hydrolase</keyword>
<evidence type="ECO:0000313" key="5">
    <source>
        <dbReference type="EMBL" id="MCO8274037.1"/>
    </source>
</evidence>
<sequence length="236" mass="25091">MGAGQPVEMPGHLGGGAAGQRGRRLDVQVGPGRQADNRGCPPLTQPTTLTSSVSAAGDVNLSWSNYGRDMWYWVESRDVTAGTDWKRPELWQQDTSMTDIPVTDGDTQGHTFEWRVKPFANAGGGEVPASNVVRQTVTVQRPSQVTGVTATATGNGAIRVNWNATTHPSGRVYYFVDHWNITAGHTADQAVRSAPLEPGTTALSINFVPGTEMGFRVFARNIGGLSQASASVQAVA</sequence>
<keyword evidence="2" id="KW-0119">Carbohydrate metabolism</keyword>
<evidence type="ECO:0000259" key="4">
    <source>
        <dbReference type="PROSITE" id="PS50853"/>
    </source>
</evidence>
<dbReference type="EMBL" id="JAMYJR010000028">
    <property type="protein sequence ID" value="MCO8274037.1"/>
    <property type="molecule type" value="Genomic_DNA"/>
</dbReference>